<reference evidence="9" key="1">
    <citation type="submission" date="2019-11" db="EMBL/GenBank/DDBJ databases">
        <authorList>
            <person name="Liu Y."/>
            <person name="Hou J."/>
            <person name="Li T.-Q."/>
            <person name="Guan C.-H."/>
            <person name="Wu X."/>
            <person name="Wu H.-Z."/>
            <person name="Ling F."/>
            <person name="Zhang R."/>
            <person name="Shi X.-G."/>
            <person name="Ren J.-P."/>
            <person name="Chen E.-F."/>
            <person name="Sun J.-M."/>
        </authorList>
    </citation>
    <scope>NUCLEOTIDE SEQUENCE</scope>
    <source>
        <strain evidence="9">Adult_tree_wgs_1</strain>
        <tissue evidence="9">Leaves</tissue>
    </source>
</reference>
<dbReference type="PROSITE" id="PS51032">
    <property type="entry name" value="AP2_ERF"/>
    <property type="match status" value="1"/>
</dbReference>
<dbReference type="GO" id="GO:0003700">
    <property type="term" value="F:DNA-binding transcription factor activity"/>
    <property type="evidence" value="ECO:0007669"/>
    <property type="project" value="InterPro"/>
</dbReference>
<gene>
    <name evidence="9" type="ORF">RHSIM_Rhsim01G0243900</name>
</gene>
<evidence type="ECO:0000256" key="1">
    <source>
        <dbReference type="ARBA" id="ARBA00004123"/>
    </source>
</evidence>
<keyword evidence="4" id="KW-0238">DNA-binding</keyword>
<keyword evidence="3" id="KW-0805">Transcription regulation</keyword>
<dbReference type="InterPro" id="IPR001471">
    <property type="entry name" value="AP2/ERF_dom"/>
</dbReference>
<name>A0A834HGX2_RHOSS</name>
<sequence length="227" mass="25453">MSTDNIFPTPVRRKVVRIILTDADATDSSGDDDDVNRVKRHVKEIIFKQTPKNSSATKPKQSKKRSTPTRHDVTRRHKLRGVRQRPWGRWAAEIRDPARGKRVWLGTYDTPEEAATVYDEAAIMLKGRDAVINFPKVGVTEAVSDVKVDGKGMKSVVASSPTSVLFYEELTPFHDDISYGDVDVFGFDIETAFSLPDLSVLENTAYYGDEDLGEFDLDVADFLVEGR</sequence>
<dbReference type="EMBL" id="WJXA01000001">
    <property type="protein sequence ID" value="KAF7152987.1"/>
    <property type="molecule type" value="Genomic_DNA"/>
</dbReference>
<comment type="subcellular location">
    <subcellularLocation>
        <location evidence="1">Nucleus</location>
    </subcellularLocation>
</comment>
<dbReference type="FunFam" id="3.30.730.10:FF:000001">
    <property type="entry name" value="Ethylene-responsive transcription factor 2"/>
    <property type="match status" value="1"/>
</dbReference>
<dbReference type="GO" id="GO:0005634">
    <property type="term" value="C:nucleus"/>
    <property type="evidence" value="ECO:0007669"/>
    <property type="project" value="UniProtKB-SubCell"/>
</dbReference>
<dbReference type="PANTHER" id="PTHR31194:SF166">
    <property type="entry name" value="PATHOGENESIS-RELATED GENES TRANSCRIPTIONAL ACTIVATOR PTI6"/>
    <property type="match status" value="1"/>
</dbReference>
<proteinExistence type="predicted"/>
<dbReference type="OrthoDB" id="682005at2759"/>
<evidence type="ECO:0000259" key="8">
    <source>
        <dbReference type="PROSITE" id="PS51032"/>
    </source>
</evidence>
<comment type="caution">
    <text evidence="9">The sequence shown here is derived from an EMBL/GenBank/DDBJ whole genome shotgun (WGS) entry which is preliminary data.</text>
</comment>
<dbReference type="Pfam" id="PF00847">
    <property type="entry name" value="AP2"/>
    <property type="match status" value="1"/>
</dbReference>
<dbReference type="GO" id="GO:0006952">
    <property type="term" value="P:defense response"/>
    <property type="evidence" value="ECO:0007669"/>
    <property type="project" value="UniProtKB-KW"/>
</dbReference>
<evidence type="ECO:0000256" key="4">
    <source>
        <dbReference type="ARBA" id="ARBA00023125"/>
    </source>
</evidence>
<feature type="compositionally biased region" description="Basic residues" evidence="7">
    <location>
        <begin position="60"/>
        <end position="74"/>
    </location>
</feature>
<keyword evidence="2" id="KW-0611">Plant defense</keyword>
<dbReference type="SMART" id="SM00380">
    <property type="entry name" value="AP2"/>
    <property type="match status" value="1"/>
</dbReference>
<feature type="region of interest" description="Disordered" evidence="7">
    <location>
        <begin position="45"/>
        <end position="74"/>
    </location>
</feature>
<dbReference type="Proteomes" id="UP000626092">
    <property type="component" value="Unassembled WGS sequence"/>
</dbReference>
<evidence type="ECO:0000256" key="6">
    <source>
        <dbReference type="ARBA" id="ARBA00023242"/>
    </source>
</evidence>
<dbReference type="PANTHER" id="PTHR31194">
    <property type="entry name" value="SHN SHINE , DNA BINDING / TRANSCRIPTION FACTOR"/>
    <property type="match status" value="1"/>
</dbReference>
<keyword evidence="5" id="KW-0804">Transcription</keyword>
<dbReference type="InterPro" id="IPR036955">
    <property type="entry name" value="AP2/ERF_dom_sf"/>
</dbReference>
<keyword evidence="6" id="KW-0539">Nucleus</keyword>
<keyword evidence="10" id="KW-1185">Reference proteome</keyword>
<protein>
    <recommendedName>
        <fullName evidence="8">AP2/ERF domain-containing protein</fullName>
    </recommendedName>
</protein>
<dbReference type="InterPro" id="IPR016177">
    <property type="entry name" value="DNA-bd_dom_sf"/>
</dbReference>
<organism evidence="9 10">
    <name type="scientific">Rhododendron simsii</name>
    <name type="common">Sims's rhododendron</name>
    <dbReference type="NCBI Taxonomy" id="118357"/>
    <lineage>
        <taxon>Eukaryota</taxon>
        <taxon>Viridiplantae</taxon>
        <taxon>Streptophyta</taxon>
        <taxon>Embryophyta</taxon>
        <taxon>Tracheophyta</taxon>
        <taxon>Spermatophyta</taxon>
        <taxon>Magnoliopsida</taxon>
        <taxon>eudicotyledons</taxon>
        <taxon>Gunneridae</taxon>
        <taxon>Pentapetalae</taxon>
        <taxon>asterids</taxon>
        <taxon>Ericales</taxon>
        <taxon>Ericaceae</taxon>
        <taxon>Ericoideae</taxon>
        <taxon>Rhodoreae</taxon>
        <taxon>Rhododendron</taxon>
    </lineage>
</organism>
<feature type="domain" description="AP2/ERF" evidence="8">
    <location>
        <begin position="78"/>
        <end position="135"/>
    </location>
</feature>
<evidence type="ECO:0000256" key="7">
    <source>
        <dbReference type="SAM" id="MobiDB-lite"/>
    </source>
</evidence>
<evidence type="ECO:0000256" key="3">
    <source>
        <dbReference type="ARBA" id="ARBA00023015"/>
    </source>
</evidence>
<dbReference type="InterPro" id="IPR050913">
    <property type="entry name" value="AP2/ERF_ERF"/>
</dbReference>
<evidence type="ECO:0000256" key="2">
    <source>
        <dbReference type="ARBA" id="ARBA00022821"/>
    </source>
</evidence>
<evidence type="ECO:0000313" key="10">
    <source>
        <dbReference type="Proteomes" id="UP000626092"/>
    </source>
</evidence>
<dbReference type="Gene3D" id="3.30.730.10">
    <property type="entry name" value="AP2/ERF domain"/>
    <property type="match status" value="1"/>
</dbReference>
<dbReference type="SUPFAM" id="SSF54171">
    <property type="entry name" value="DNA-binding domain"/>
    <property type="match status" value="1"/>
</dbReference>
<dbReference type="AlphaFoldDB" id="A0A834HGX2"/>
<dbReference type="PIRSF" id="PIRSF038123">
    <property type="entry name" value="PTI6"/>
    <property type="match status" value="1"/>
</dbReference>
<dbReference type="GO" id="GO:0003677">
    <property type="term" value="F:DNA binding"/>
    <property type="evidence" value="ECO:0007669"/>
    <property type="project" value="UniProtKB-KW"/>
</dbReference>
<evidence type="ECO:0000313" key="9">
    <source>
        <dbReference type="EMBL" id="KAF7152987.1"/>
    </source>
</evidence>
<dbReference type="PRINTS" id="PR00367">
    <property type="entry name" value="ETHRSPELEMNT"/>
</dbReference>
<evidence type="ECO:0000256" key="5">
    <source>
        <dbReference type="ARBA" id="ARBA00023163"/>
    </source>
</evidence>
<dbReference type="CDD" id="cd00018">
    <property type="entry name" value="AP2"/>
    <property type="match status" value="1"/>
</dbReference>
<accession>A0A834HGX2</accession>
<feature type="compositionally biased region" description="Polar residues" evidence="7">
    <location>
        <begin position="50"/>
        <end position="59"/>
    </location>
</feature>